<feature type="region of interest" description="Disordered" evidence="1">
    <location>
        <begin position="44"/>
        <end position="66"/>
    </location>
</feature>
<dbReference type="Proteomes" id="UP000694255">
    <property type="component" value="Unassembled WGS sequence"/>
</dbReference>
<dbReference type="EMBL" id="JAGSYN010000144">
    <property type="protein sequence ID" value="KAG7663124.1"/>
    <property type="molecule type" value="Genomic_DNA"/>
</dbReference>
<dbReference type="RefSeq" id="XP_049263356.1">
    <property type="nucleotide sequence ID" value="XM_049407144.1"/>
</dbReference>
<feature type="compositionally biased region" description="Basic and acidic residues" evidence="1">
    <location>
        <begin position="57"/>
        <end position="66"/>
    </location>
</feature>
<evidence type="ECO:0000313" key="3">
    <source>
        <dbReference type="EMBL" id="KAG7663124.1"/>
    </source>
</evidence>
<evidence type="ECO:0000259" key="2">
    <source>
        <dbReference type="PROSITE" id="PS50828"/>
    </source>
</evidence>
<keyword evidence="4" id="KW-1185">Reference proteome</keyword>
<comment type="caution">
    <text evidence="3">The sequence shown here is derived from an EMBL/GenBank/DDBJ whole genome shotgun (WGS) entry which is preliminary data.</text>
</comment>
<dbReference type="InterPro" id="IPR002625">
    <property type="entry name" value="Smr_dom"/>
</dbReference>
<reference evidence="3 4" key="1">
    <citation type="journal article" date="2021" name="DNA Res.">
        <title>Genome analysis of Candida subhashii reveals its hybrid nature and dual mitochondrial genome conformations.</title>
        <authorList>
            <person name="Mixao V."/>
            <person name="Hegedusova E."/>
            <person name="Saus E."/>
            <person name="Pryszcz L.P."/>
            <person name="Cillingova A."/>
            <person name="Nosek J."/>
            <person name="Gabaldon T."/>
        </authorList>
    </citation>
    <scope>NUCLEOTIDE SEQUENCE [LARGE SCALE GENOMIC DNA]</scope>
    <source>
        <strain evidence="3 4">CBS 10753</strain>
    </source>
</reference>
<feature type="compositionally biased region" description="Low complexity" evidence="1">
    <location>
        <begin position="197"/>
        <end position="225"/>
    </location>
</feature>
<dbReference type="Pfam" id="PF08590">
    <property type="entry name" value="DUF1771"/>
    <property type="match status" value="1"/>
</dbReference>
<feature type="compositionally biased region" description="Polar residues" evidence="1">
    <location>
        <begin position="179"/>
        <end position="195"/>
    </location>
</feature>
<dbReference type="InterPro" id="IPR013899">
    <property type="entry name" value="DUF1771"/>
</dbReference>
<proteinExistence type="predicted"/>
<dbReference type="AlphaFoldDB" id="A0A8J5UYJ4"/>
<accession>A0A8J5UYJ4</accession>
<dbReference type="SMART" id="SM01162">
    <property type="entry name" value="DUF1771"/>
    <property type="match status" value="1"/>
</dbReference>
<dbReference type="SMART" id="SM00463">
    <property type="entry name" value="SMR"/>
    <property type="match status" value="1"/>
</dbReference>
<feature type="compositionally biased region" description="Polar residues" evidence="1">
    <location>
        <begin position="44"/>
        <end position="53"/>
    </location>
</feature>
<gene>
    <name evidence="3" type="ORF">J8A68_003302</name>
</gene>
<dbReference type="PANTHER" id="PTHR47417:SF1">
    <property type="entry name" value="SMR DOMAIN-CONTAINING PROTEIN YPL199C"/>
    <property type="match status" value="1"/>
</dbReference>
<evidence type="ECO:0000313" key="4">
    <source>
        <dbReference type="Proteomes" id="UP000694255"/>
    </source>
</evidence>
<evidence type="ECO:0000256" key="1">
    <source>
        <dbReference type="SAM" id="MobiDB-lite"/>
    </source>
</evidence>
<dbReference type="GeneID" id="73470103"/>
<sequence length="246" mass="28007">MATYIDRGVKLIDDETTERDYNHATDSEYKRLRSEADRLFQRRNQLSQQSQAAYKQGDGKRAHELSEEAKKVVAQADDYNRKAAEFVFRENNEDSKPDEIDLHGLYVKEAEWILQRRIAHDIQTNQSHIRVIVGKGLHSANGVAKIRPAVEKLCDESNLKVHVDPKNSGVLIIDLKGSDSSQVPSHWTPISQPQQAYHGAGQPQYQPQQHYNAPQYQQQQQQQQQGGNDSLIEMVIKAFCACLNSK</sequence>
<dbReference type="OrthoDB" id="3231855at2759"/>
<dbReference type="Pfam" id="PF01713">
    <property type="entry name" value="Smr"/>
    <property type="match status" value="1"/>
</dbReference>
<feature type="region of interest" description="Disordered" evidence="1">
    <location>
        <begin position="179"/>
        <end position="225"/>
    </location>
</feature>
<dbReference type="PANTHER" id="PTHR47417">
    <property type="entry name" value="SMR DOMAIN-CONTAINING PROTEIN YPL199C"/>
    <property type="match status" value="1"/>
</dbReference>
<protein>
    <recommendedName>
        <fullName evidence="2">Smr domain-containing protein</fullName>
    </recommendedName>
</protein>
<name>A0A8J5UYJ4_9ASCO</name>
<dbReference type="InterPro" id="IPR053020">
    <property type="entry name" value="Smr_domain_protein"/>
</dbReference>
<organism evidence="3 4">
    <name type="scientific">[Candida] subhashii</name>
    <dbReference type="NCBI Taxonomy" id="561895"/>
    <lineage>
        <taxon>Eukaryota</taxon>
        <taxon>Fungi</taxon>
        <taxon>Dikarya</taxon>
        <taxon>Ascomycota</taxon>
        <taxon>Saccharomycotina</taxon>
        <taxon>Pichiomycetes</taxon>
        <taxon>Debaryomycetaceae</taxon>
        <taxon>Spathaspora</taxon>
    </lineage>
</organism>
<dbReference type="PROSITE" id="PS50828">
    <property type="entry name" value="SMR"/>
    <property type="match status" value="1"/>
</dbReference>
<feature type="domain" description="Smr" evidence="2">
    <location>
        <begin position="100"/>
        <end position="176"/>
    </location>
</feature>